<proteinExistence type="inferred from homology"/>
<dbReference type="GO" id="GO:0004305">
    <property type="term" value="F:ethanolamine kinase activity"/>
    <property type="evidence" value="ECO:0007669"/>
    <property type="project" value="TreeGrafter"/>
</dbReference>
<name>A0A443S6X4_9ACAR</name>
<evidence type="ECO:0000256" key="3">
    <source>
        <dbReference type="ARBA" id="ARBA00038211"/>
    </source>
</evidence>
<dbReference type="STRING" id="299467.A0A443S6X4"/>
<dbReference type="Gene3D" id="3.30.200.20">
    <property type="entry name" value="Phosphorylase Kinase, domain 1"/>
    <property type="match status" value="1"/>
</dbReference>
<evidence type="ECO:0000256" key="1">
    <source>
        <dbReference type="ARBA" id="ARBA00023209"/>
    </source>
</evidence>
<evidence type="ECO:0000256" key="2">
    <source>
        <dbReference type="ARBA" id="ARBA00023264"/>
    </source>
</evidence>
<reference evidence="4 5" key="1">
    <citation type="journal article" date="2018" name="Gigascience">
        <title>Genomes of trombidid mites reveal novel predicted allergens and laterally-transferred genes associated with secondary metabolism.</title>
        <authorList>
            <person name="Dong X."/>
            <person name="Chaisiri K."/>
            <person name="Xia D."/>
            <person name="Armstrong S.D."/>
            <person name="Fang Y."/>
            <person name="Donnelly M.J."/>
            <person name="Kadowaki T."/>
            <person name="McGarry J.W."/>
            <person name="Darby A.C."/>
            <person name="Makepeace B.L."/>
        </authorList>
    </citation>
    <scope>NUCLEOTIDE SEQUENCE [LARGE SCALE GENOMIC DNA]</scope>
    <source>
        <strain evidence="4">UoL-UT</strain>
    </source>
</reference>
<dbReference type="OrthoDB" id="5796092at2759"/>
<dbReference type="Pfam" id="PF01633">
    <property type="entry name" value="Choline_kinase"/>
    <property type="match status" value="1"/>
</dbReference>
<evidence type="ECO:0000313" key="4">
    <source>
        <dbReference type="EMBL" id="RWS23234.1"/>
    </source>
</evidence>
<keyword evidence="4" id="KW-0808">Transferase</keyword>
<dbReference type="GO" id="GO:0005737">
    <property type="term" value="C:cytoplasm"/>
    <property type="evidence" value="ECO:0007669"/>
    <property type="project" value="TreeGrafter"/>
</dbReference>
<accession>A0A443S6X4</accession>
<dbReference type="PANTHER" id="PTHR22603">
    <property type="entry name" value="CHOLINE/ETHANOALAMINE KINASE"/>
    <property type="match status" value="1"/>
</dbReference>
<evidence type="ECO:0000313" key="5">
    <source>
        <dbReference type="Proteomes" id="UP000288716"/>
    </source>
</evidence>
<comment type="similarity">
    <text evidence="3">Belongs to the choline/ethanolamine kinase family.</text>
</comment>
<keyword evidence="1" id="KW-0594">Phospholipid biosynthesis</keyword>
<dbReference type="Gene3D" id="3.90.1200.10">
    <property type="match status" value="1"/>
</dbReference>
<comment type="caution">
    <text evidence="4">The sequence shown here is derived from an EMBL/GenBank/DDBJ whole genome shotgun (WGS) entry which is preliminary data.</text>
</comment>
<dbReference type="SUPFAM" id="SSF56112">
    <property type="entry name" value="Protein kinase-like (PK-like)"/>
    <property type="match status" value="1"/>
</dbReference>
<dbReference type="InterPro" id="IPR011009">
    <property type="entry name" value="Kinase-like_dom_sf"/>
</dbReference>
<protein>
    <submittedName>
        <fullName evidence="4">Choline/ethanolamine kinase-like protein</fullName>
    </submittedName>
</protein>
<gene>
    <name evidence="4" type="ORF">B4U80_13417</name>
</gene>
<dbReference type="PANTHER" id="PTHR22603:SF93">
    <property type="entry name" value="RE24176P"/>
    <property type="match status" value="1"/>
</dbReference>
<keyword evidence="5" id="KW-1185">Reference proteome</keyword>
<keyword evidence="4" id="KW-0418">Kinase</keyword>
<dbReference type="GO" id="GO:0004103">
    <property type="term" value="F:choline kinase activity"/>
    <property type="evidence" value="ECO:0007669"/>
    <property type="project" value="TreeGrafter"/>
</dbReference>
<dbReference type="VEuPathDB" id="VectorBase:LDEU008806"/>
<dbReference type="GO" id="GO:0006646">
    <property type="term" value="P:phosphatidylethanolamine biosynthetic process"/>
    <property type="evidence" value="ECO:0007669"/>
    <property type="project" value="TreeGrafter"/>
</dbReference>
<keyword evidence="2" id="KW-1208">Phospholipid metabolism</keyword>
<dbReference type="Proteomes" id="UP000288716">
    <property type="component" value="Unassembled WGS sequence"/>
</dbReference>
<dbReference type="EMBL" id="NCKV01006852">
    <property type="protein sequence ID" value="RWS23234.1"/>
    <property type="molecule type" value="Genomic_DNA"/>
</dbReference>
<keyword evidence="1" id="KW-0443">Lipid metabolism</keyword>
<dbReference type="AlphaFoldDB" id="A0A443S6X4"/>
<organism evidence="4 5">
    <name type="scientific">Leptotrombidium deliense</name>
    <dbReference type="NCBI Taxonomy" id="299467"/>
    <lineage>
        <taxon>Eukaryota</taxon>
        <taxon>Metazoa</taxon>
        <taxon>Ecdysozoa</taxon>
        <taxon>Arthropoda</taxon>
        <taxon>Chelicerata</taxon>
        <taxon>Arachnida</taxon>
        <taxon>Acari</taxon>
        <taxon>Acariformes</taxon>
        <taxon>Trombidiformes</taxon>
        <taxon>Prostigmata</taxon>
        <taxon>Anystina</taxon>
        <taxon>Parasitengona</taxon>
        <taxon>Trombiculoidea</taxon>
        <taxon>Trombiculidae</taxon>
        <taxon>Leptotrombidium</taxon>
    </lineage>
</organism>
<keyword evidence="1" id="KW-0444">Lipid biosynthesis</keyword>
<sequence>MRNVVVKFYGSELLDGSTEFKMNDVAAEAVIFQILAEHSLAAGLIGVFDDGRIEQYVAGRNLTVDDFSDFSIVSEIARKLAKFHSLSMPVSREVNFLEKMRKTFENVCEKDAIEDVEECEIGNIKALFNFPLFEEIDYFIKIAPSLNSPIVFSHNDFLYDNLLLKSNCGSSNDRILFMDFELSSYNYRGYDIGYFLMMTQFRSDHESVAFKYAPTDNFDAMKRYFVSEYLRETRRMSRNLDERVDNVDHLLLESDILGLHLLIYHFGFWRASIYQFIDHYFEVKQQVLEKYDDKVN</sequence>